<gene>
    <name evidence="1" type="ORF">KDH_66830</name>
</gene>
<name>A0ABQ6G017_9CHLR</name>
<proteinExistence type="predicted"/>
<dbReference type="Proteomes" id="UP001344906">
    <property type="component" value="Unassembled WGS sequence"/>
</dbReference>
<comment type="caution">
    <text evidence="1">The sequence shown here is derived from an EMBL/GenBank/DDBJ whole genome shotgun (WGS) entry which is preliminary data.</text>
</comment>
<protein>
    <recommendedName>
        <fullName evidence="3">Knr4/Smi1-like domain-containing protein</fullName>
    </recommendedName>
</protein>
<organism evidence="1 2">
    <name type="scientific">Dictyobacter halimunensis</name>
    <dbReference type="NCBI Taxonomy" id="3026934"/>
    <lineage>
        <taxon>Bacteria</taxon>
        <taxon>Bacillati</taxon>
        <taxon>Chloroflexota</taxon>
        <taxon>Ktedonobacteria</taxon>
        <taxon>Ktedonobacterales</taxon>
        <taxon>Dictyobacteraceae</taxon>
        <taxon>Dictyobacter</taxon>
    </lineage>
</organism>
<dbReference type="RefSeq" id="WP_338256688.1">
    <property type="nucleotide sequence ID" value="NZ_BSRI01000002.1"/>
</dbReference>
<dbReference type="EMBL" id="BSRI01000002">
    <property type="protein sequence ID" value="GLV59859.1"/>
    <property type="molecule type" value="Genomic_DNA"/>
</dbReference>
<evidence type="ECO:0000313" key="1">
    <source>
        <dbReference type="EMBL" id="GLV59859.1"/>
    </source>
</evidence>
<sequence length="247" mass="28527">MLHFYEHYQRGHHQEVYDTLLAMHDRIRDPSLYEDASAVMRSMMQRVRFNIETLLQRLPEIGYVHHKGLSRAFTTQQEQEAYEKEQPLFQPPAQNAHEQITLLDHLTGSLPLSLRFFYREVGTIDLVGAFSSMDPKDGYLLDPLCICPLDIALIQVTVSGESWQEDPRLLLAGDCFHKYGYSGGGTYDVLLPCQAIDTLFLGEPHQLTFVNYLRLCILQWGGFPGLEQHPFLSQEQRHYLTQDLLPF</sequence>
<evidence type="ECO:0000313" key="2">
    <source>
        <dbReference type="Proteomes" id="UP001344906"/>
    </source>
</evidence>
<reference evidence="1 2" key="1">
    <citation type="submission" date="2023-02" db="EMBL/GenBank/DDBJ databases">
        <title>Dictyobacter halimunensis sp. nov., a new member of the class Ktedonobacteria from forest soil in a geothermal area.</title>
        <authorList>
            <person name="Rachmania M.K."/>
            <person name="Ningsih F."/>
            <person name="Sakai Y."/>
            <person name="Yabe S."/>
            <person name="Yokota A."/>
            <person name="Sjamsuridzal W."/>
        </authorList>
    </citation>
    <scope>NUCLEOTIDE SEQUENCE [LARGE SCALE GENOMIC DNA]</scope>
    <source>
        <strain evidence="1 2">S3.2.2.5</strain>
    </source>
</reference>
<keyword evidence="2" id="KW-1185">Reference proteome</keyword>
<accession>A0ABQ6G017</accession>
<evidence type="ECO:0008006" key="3">
    <source>
        <dbReference type="Google" id="ProtNLM"/>
    </source>
</evidence>